<name>A0ABQ8V2M0_9AGAR</name>
<dbReference type="Proteomes" id="UP001150217">
    <property type="component" value="Unassembled WGS sequence"/>
</dbReference>
<accession>A0ABQ8V2M0</accession>
<comment type="caution">
    <text evidence="2">The sequence shown here is derived from an EMBL/GenBank/DDBJ whole genome shotgun (WGS) entry which is preliminary data.</text>
</comment>
<feature type="transmembrane region" description="Helical" evidence="1">
    <location>
        <begin position="12"/>
        <end position="33"/>
    </location>
</feature>
<reference evidence="2" key="1">
    <citation type="submission" date="2022-08" db="EMBL/GenBank/DDBJ databases">
        <title>A Global Phylogenomic Analysis of the Shiitake Genus Lentinula.</title>
        <authorList>
            <consortium name="DOE Joint Genome Institute"/>
            <person name="Sierra-Patev S."/>
            <person name="Min B."/>
            <person name="Naranjo-Ortiz M."/>
            <person name="Looney B."/>
            <person name="Konkel Z."/>
            <person name="Slot J.C."/>
            <person name="Sakamoto Y."/>
            <person name="Steenwyk J.L."/>
            <person name="Rokas A."/>
            <person name="Carro J."/>
            <person name="Camarero S."/>
            <person name="Ferreira P."/>
            <person name="Molpeceres G."/>
            <person name="Ruiz-Duenas F.J."/>
            <person name="Serrano A."/>
            <person name="Henrissat B."/>
            <person name="Drula E."/>
            <person name="Hughes K.W."/>
            <person name="Mata J.L."/>
            <person name="Ishikawa N.K."/>
            <person name="Vargas-Isla R."/>
            <person name="Ushijima S."/>
            <person name="Smith C.A."/>
            <person name="Ahrendt S."/>
            <person name="Andreopoulos W."/>
            <person name="He G."/>
            <person name="Labutti K."/>
            <person name="Lipzen A."/>
            <person name="Ng V."/>
            <person name="Riley R."/>
            <person name="Sandor L."/>
            <person name="Barry K."/>
            <person name="Martinez A.T."/>
            <person name="Xiao Y."/>
            <person name="Gibbons J.G."/>
            <person name="Terashima K."/>
            <person name="Grigoriev I.V."/>
            <person name="Hibbett D.S."/>
        </authorList>
    </citation>
    <scope>NUCLEOTIDE SEQUENCE</scope>
    <source>
        <strain evidence="2">RHP3577 ss4</strain>
    </source>
</reference>
<sequence>MRRFRVTSECCDLIALSFLSSIVGTILVKPDILQMSNVFALRTILIFFSIPHLSYTLHSSLSDHNIHVFLFSHLYHA</sequence>
<proteinExistence type="predicted"/>
<evidence type="ECO:0000256" key="1">
    <source>
        <dbReference type="SAM" id="Phobius"/>
    </source>
</evidence>
<organism evidence="2 3">
    <name type="scientific">Lentinula lateritia</name>
    <dbReference type="NCBI Taxonomy" id="40482"/>
    <lineage>
        <taxon>Eukaryota</taxon>
        <taxon>Fungi</taxon>
        <taxon>Dikarya</taxon>
        <taxon>Basidiomycota</taxon>
        <taxon>Agaricomycotina</taxon>
        <taxon>Agaricomycetes</taxon>
        <taxon>Agaricomycetidae</taxon>
        <taxon>Agaricales</taxon>
        <taxon>Marasmiineae</taxon>
        <taxon>Omphalotaceae</taxon>
        <taxon>Lentinula</taxon>
    </lineage>
</organism>
<keyword evidence="1" id="KW-0472">Membrane</keyword>
<keyword evidence="3" id="KW-1185">Reference proteome</keyword>
<keyword evidence="1" id="KW-0812">Transmembrane</keyword>
<dbReference type="EMBL" id="JANVFT010000089">
    <property type="protein sequence ID" value="KAJ4470981.1"/>
    <property type="molecule type" value="Genomic_DNA"/>
</dbReference>
<evidence type="ECO:0000313" key="2">
    <source>
        <dbReference type="EMBL" id="KAJ4470981.1"/>
    </source>
</evidence>
<protein>
    <submittedName>
        <fullName evidence="2">Uncharacterized protein</fullName>
    </submittedName>
</protein>
<gene>
    <name evidence="2" type="ORF">C8R41DRAFT_602924</name>
</gene>
<evidence type="ECO:0000313" key="3">
    <source>
        <dbReference type="Proteomes" id="UP001150217"/>
    </source>
</evidence>
<feature type="transmembrane region" description="Helical" evidence="1">
    <location>
        <begin position="39"/>
        <end position="57"/>
    </location>
</feature>
<keyword evidence="1" id="KW-1133">Transmembrane helix</keyword>